<dbReference type="InterPro" id="IPR036770">
    <property type="entry name" value="Ankyrin_rpt-contain_sf"/>
</dbReference>
<evidence type="ECO:0000313" key="4">
    <source>
        <dbReference type="EMBL" id="PWA03570.1"/>
    </source>
</evidence>
<dbReference type="PROSITE" id="PS50297">
    <property type="entry name" value="ANK_REP_REGION"/>
    <property type="match status" value="4"/>
</dbReference>
<feature type="repeat" description="ANK" evidence="3">
    <location>
        <begin position="265"/>
        <end position="297"/>
    </location>
</feature>
<evidence type="ECO:0000256" key="3">
    <source>
        <dbReference type="PROSITE-ProRule" id="PRU00023"/>
    </source>
</evidence>
<dbReference type="Gene3D" id="1.25.40.20">
    <property type="entry name" value="Ankyrin repeat-containing domain"/>
    <property type="match status" value="2"/>
</dbReference>
<evidence type="ECO:0000256" key="2">
    <source>
        <dbReference type="ARBA" id="ARBA00023043"/>
    </source>
</evidence>
<feature type="repeat" description="ANK" evidence="3">
    <location>
        <begin position="295"/>
        <end position="327"/>
    </location>
</feature>
<feature type="repeat" description="ANK" evidence="3">
    <location>
        <begin position="325"/>
        <end position="357"/>
    </location>
</feature>
<name>A0A2U1JEN4_SMIAN</name>
<keyword evidence="5" id="KW-1185">Reference proteome</keyword>
<protein>
    <submittedName>
        <fullName evidence="4">Uncharacterized protein</fullName>
    </submittedName>
</protein>
<comment type="caution">
    <text evidence="4">The sequence shown here is derived from an EMBL/GenBank/DDBJ whole genome shotgun (WGS) entry which is preliminary data.</text>
</comment>
<dbReference type="EMBL" id="MBFU01000011">
    <property type="protein sequence ID" value="PWA03570.1"/>
    <property type="molecule type" value="Genomic_DNA"/>
</dbReference>
<accession>A0A2U1JEN4</accession>
<gene>
    <name evidence="4" type="ORF">BB558_000297</name>
</gene>
<organism evidence="4 5">
    <name type="scientific">Smittium angustum</name>
    <dbReference type="NCBI Taxonomy" id="133377"/>
    <lineage>
        <taxon>Eukaryota</taxon>
        <taxon>Fungi</taxon>
        <taxon>Fungi incertae sedis</taxon>
        <taxon>Zoopagomycota</taxon>
        <taxon>Kickxellomycotina</taxon>
        <taxon>Harpellomycetes</taxon>
        <taxon>Harpellales</taxon>
        <taxon>Legeriomycetaceae</taxon>
        <taxon>Smittium</taxon>
    </lineage>
</organism>
<keyword evidence="2 3" id="KW-0040">ANK repeat</keyword>
<dbReference type="Pfam" id="PF12796">
    <property type="entry name" value="Ank_2"/>
    <property type="match status" value="2"/>
</dbReference>
<keyword evidence="1" id="KW-0677">Repeat</keyword>
<dbReference type="Proteomes" id="UP000245591">
    <property type="component" value="Unassembled WGS sequence"/>
</dbReference>
<dbReference type="SMART" id="SM00248">
    <property type="entry name" value="ANK"/>
    <property type="match status" value="6"/>
</dbReference>
<proteinExistence type="predicted"/>
<dbReference type="AlphaFoldDB" id="A0A2U1JEN4"/>
<dbReference type="PANTHER" id="PTHR24188:SF29">
    <property type="entry name" value="GH09064P"/>
    <property type="match status" value="1"/>
</dbReference>
<sequence length="428" mass="49233">MINKISSYEILTKIFILSQNPEVRFVSHEFHEISALNSVRVSFLLKKFGKKRVLEISNDSFISFPNLFRKQELVLKLLKKGATPESKSKQDLFRISIKRGWKKVTKHLLNLFTETTKENFQDVVQDRINENGVQRTILQQEGLKYYKPTIDINYGYGKLFELAISNKHTDIVKQLLNAHLIKPKLDCDESKTEILTHPKVYFNFLAPKELCDLFEEEGLELIKLFFNNGFHQNYVYRSTFSEFCKRGSMKFIKFYVENGADILVENDGALKFASFFGHLKVVKYLVENGSDIRSGNDMALREASFYGHLKVVKYLVQNGADIQSGSDFALRRASGNGRLEIVKYLIENGADIHADNDCALRKASLNGHLKVVKYLVKSGADIHANSDCALRWASERGHKKIVKYLKKEGNFSKKIQIIKNFFRYVGLN</sequence>
<evidence type="ECO:0000256" key="1">
    <source>
        <dbReference type="ARBA" id="ARBA00022737"/>
    </source>
</evidence>
<reference evidence="4 5" key="1">
    <citation type="journal article" date="2018" name="MBio">
        <title>Comparative Genomics Reveals the Core Gene Toolbox for the Fungus-Insect Symbiosis.</title>
        <authorList>
            <person name="Wang Y."/>
            <person name="Stata M."/>
            <person name="Wang W."/>
            <person name="Stajich J.E."/>
            <person name="White M.M."/>
            <person name="Moncalvo J.M."/>
        </authorList>
    </citation>
    <scope>NUCLEOTIDE SEQUENCE [LARGE SCALE GENOMIC DNA]</scope>
    <source>
        <strain evidence="4 5">AUS-126-30</strain>
    </source>
</reference>
<dbReference type="SUPFAM" id="SSF48403">
    <property type="entry name" value="Ankyrin repeat"/>
    <property type="match status" value="1"/>
</dbReference>
<feature type="repeat" description="ANK" evidence="3">
    <location>
        <begin position="355"/>
        <end position="387"/>
    </location>
</feature>
<evidence type="ECO:0000313" key="5">
    <source>
        <dbReference type="Proteomes" id="UP000245591"/>
    </source>
</evidence>
<dbReference type="PROSITE" id="PS50088">
    <property type="entry name" value="ANK_REPEAT"/>
    <property type="match status" value="4"/>
</dbReference>
<dbReference type="InterPro" id="IPR002110">
    <property type="entry name" value="Ankyrin_rpt"/>
</dbReference>
<dbReference type="PANTHER" id="PTHR24188">
    <property type="entry name" value="ANKYRIN REPEAT PROTEIN"/>
    <property type="match status" value="1"/>
</dbReference>